<accession>A0A931PTD0</accession>
<comment type="caution">
    <text evidence="1">The sequence shown here is derived from an EMBL/GenBank/DDBJ whole genome shotgun (WGS) entry which is preliminary data.</text>
</comment>
<dbReference type="Gene3D" id="3.30.420.140">
    <property type="entry name" value="YqgF/RNase H-like domain"/>
    <property type="match status" value="1"/>
</dbReference>
<dbReference type="InterPro" id="IPR037027">
    <property type="entry name" value="YqgF/RNaseH-like_dom_sf"/>
</dbReference>
<gene>
    <name evidence="1" type="ORF">HYR64_03930</name>
</gene>
<dbReference type="GO" id="GO:0006139">
    <property type="term" value="P:nucleobase-containing compound metabolic process"/>
    <property type="evidence" value="ECO:0007669"/>
    <property type="project" value="InterPro"/>
</dbReference>
<dbReference type="InterPro" id="IPR012337">
    <property type="entry name" value="RNaseH-like_sf"/>
</dbReference>
<organism evidence="1 2">
    <name type="scientific">Fimbriimonas ginsengisoli</name>
    <dbReference type="NCBI Taxonomy" id="1005039"/>
    <lineage>
        <taxon>Bacteria</taxon>
        <taxon>Bacillati</taxon>
        <taxon>Armatimonadota</taxon>
        <taxon>Fimbriimonadia</taxon>
        <taxon>Fimbriimonadales</taxon>
        <taxon>Fimbriimonadaceae</taxon>
        <taxon>Fimbriimonas</taxon>
    </lineage>
</organism>
<dbReference type="EMBL" id="JACOSL010000026">
    <property type="protein sequence ID" value="MBI1756239.1"/>
    <property type="molecule type" value="Genomic_DNA"/>
</dbReference>
<protein>
    <submittedName>
        <fullName evidence="1">Pre-16S rRNA-processing nuclease YqgF</fullName>
    </submittedName>
</protein>
<evidence type="ECO:0000313" key="2">
    <source>
        <dbReference type="Proteomes" id="UP000727962"/>
    </source>
</evidence>
<dbReference type="SUPFAM" id="SSF53098">
    <property type="entry name" value="Ribonuclease H-like"/>
    <property type="match status" value="1"/>
</dbReference>
<proteinExistence type="predicted"/>
<name>A0A931PTD0_FIMGI</name>
<dbReference type="Proteomes" id="UP000727962">
    <property type="component" value="Unassembled WGS sequence"/>
</dbReference>
<evidence type="ECO:0000313" key="1">
    <source>
        <dbReference type="EMBL" id="MBI1756239.1"/>
    </source>
</evidence>
<reference evidence="1" key="1">
    <citation type="submission" date="2020-07" db="EMBL/GenBank/DDBJ databases">
        <title>Huge and variable diversity of episymbiotic CPR bacteria and DPANN archaea in groundwater ecosystems.</title>
        <authorList>
            <person name="He C.Y."/>
            <person name="Keren R."/>
            <person name="Whittaker M."/>
            <person name="Farag I.F."/>
            <person name="Doudna J."/>
            <person name="Cate J.H.D."/>
            <person name="Banfield J.F."/>
        </authorList>
    </citation>
    <scope>NUCLEOTIDE SEQUENCE</scope>
    <source>
        <strain evidence="1">NC_groundwater_17_Pr7_B-0.1um_64_12</strain>
    </source>
</reference>
<dbReference type="AlphaFoldDB" id="A0A931PTD0"/>
<sequence>MNAKTVLAVDPGSSKCGLAVVERDEQGGIHLRWRAIVPRGALEVEVLEAFSSVPFTLAVVGAGTRSKEVVTEIREVLPSMAVLVVDERDTTMHARERYWEHNPRRGWRRLLPATLQVPPDPVDDFVALILAERVLGEGH</sequence>